<dbReference type="EMBL" id="VCGU01000009">
    <property type="protein sequence ID" value="TRY70992.1"/>
    <property type="molecule type" value="Genomic_DNA"/>
</dbReference>
<protein>
    <recommendedName>
        <fullName evidence="7">LRRCT domain-containing protein</fullName>
    </recommendedName>
</protein>
<dbReference type="Pfam" id="PF13306">
    <property type="entry name" value="LRR_5"/>
    <property type="match status" value="1"/>
</dbReference>
<organism evidence="5 6">
    <name type="scientific">Tigriopus californicus</name>
    <name type="common">Marine copepod</name>
    <dbReference type="NCBI Taxonomy" id="6832"/>
    <lineage>
        <taxon>Eukaryota</taxon>
        <taxon>Metazoa</taxon>
        <taxon>Ecdysozoa</taxon>
        <taxon>Arthropoda</taxon>
        <taxon>Crustacea</taxon>
        <taxon>Multicrustacea</taxon>
        <taxon>Hexanauplia</taxon>
        <taxon>Copepoda</taxon>
        <taxon>Harpacticoida</taxon>
        <taxon>Harpacticidae</taxon>
        <taxon>Tigriopus</taxon>
    </lineage>
</organism>
<dbReference type="PROSITE" id="PS51450">
    <property type="entry name" value="LRR"/>
    <property type="match status" value="3"/>
</dbReference>
<evidence type="ECO:0000256" key="4">
    <source>
        <dbReference type="SAM" id="SignalP"/>
    </source>
</evidence>
<keyword evidence="2 4" id="KW-0732">Signal</keyword>
<dbReference type="InterPro" id="IPR003591">
    <property type="entry name" value="Leu-rich_rpt_typical-subtyp"/>
</dbReference>
<feature type="chain" id="PRO_5021708508" description="LRRCT domain-containing protein" evidence="4">
    <location>
        <begin position="18"/>
        <end position="376"/>
    </location>
</feature>
<dbReference type="PANTHER" id="PTHR24369">
    <property type="entry name" value="ANTIGEN BSP, PUTATIVE-RELATED"/>
    <property type="match status" value="1"/>
</dbReference>
<dbReference type="InterPro" id="IPR032675">
    <property type="entry name" value="LRR_dom_sf"/>
</dbReference>
<proteinExistence type="predicted"/>
<dbReference type="GO" id="GO:0005886">
    <property type="term" value="C:plasma membrane"/>
    <property type="evidence" value="ECO:0007669"/>
    <property type="project" value="TreeGrafter"/>
</dbReference>
<keyword evidence="3" id="KW-0677">Repeat</keyword>
<dbReference type="AlphaFoldDB" id="A0A553P052"/>
<evidence type="ECO:0000256" key="1">
    <source>
        <dbReference type="ARBA" id="ARBA00022614"/>
    </source>
</evidence>
<evidence type="ECO:0000256" key="3">
    <source>
        <dbReference type="ARBA" id="ARBA00022737"/>
    </source>
</evidence>
<comment type="caution">
    <text evidence="5">The sequence shown here is derived from an EMBL/GenBank/DDBJ whole genome shotgun (WGS) entry which is preliminary data.</text>
</comment>
<dbReference type="STRING" id="6832.A0A553P052"/>
<dbReference type="SUPFAM" id="SSF52058">
    <property type="entry name" value="L domain-like"/>
    <property type="match status" value="1"/>
</dbReference>
<dbReference type="OMA" id="CNLEWIN"/>
<dbReference type="SMART" id="SM00369">
    <property type="entry name" value="LRR_TYP"/>
    <property type="match status" value="6"/>
</dbReference>
<reference evidence="5 6" key="1">
    <citation type="journal article" date="2018" name="Nat. Ecol. Evol.">
        <title>Genomic signatures of mitonuclear coevolution across populations of Tigriopus californicus.</title>
        <authorList>
            <person name="Barreto F.S."/>
            <person name="Watson E.T."/>
            <person name="Lima T.G."/>
            <person name="Willett C.S."/>
            <person name="Edmands S."/>
            <person name="Li W."/>
            <person name="Burton R.S."/>
        </authorList>
    </citation>
    <scope>NUCLEOTIDE SEQUENCE [LARGE SCALE GENOMIC DNA]</scope>
    <source>
        <strain evidence="5 6">San Diego</strain>
    </source>
</reference>
<dbReference type="InterPro" id="IPR026906">
    <property type="entry name" value="LRR_5"/>
</dbReference>
<dbReference type="InterPro" id="IPR050541">
    <property type="entry name" value="LRR_TM_domain-containing"/>
</dbReference>
<dbReference type="InterPro" id="IPR001611">
    <property type="entry name" value="Leu-rich_rpt"/>
</dbReference>
<evidence type="ECO:0000256" key="2">
    <source>
        <dbReference type="ARBA" id="ARBA00022729"/>
    </source>
</evidence>
<name>A0A553P052_TIGCA</name>
<dbReference type="Proteomes" id="UP000318571">
    <property type="component" value="Chromosome 9"/>
</dbReference>
<sequence length="376" mass="42719">MRQIWFFLSLCLAVCSSQDESGRDSSVCISNNPLRIKCECEPHGSVNCQHKSIHNIDEQLHIPDDTTFLDLSRNEIITVPSNLFSNVNNLKELYLSRNLIGKISSNAWFGALAELELLDLSHNRLSELTSTTFQGLIRLRTLNLGNNYFTTLPAYVFIPVPNLEVLDISSTHGIVQIQRLNLAHFIHNHLVSLANNSFDQIPNEELSLIRSTLTVLDLSGLHITDIHNHDFFGFHALRMLKINQMPFLERVEVLAFSSLTSLQRLDMQDNPHLHYIDPQAFYRTIDGQLKNTPKEIYLANNNLTFISGSMFYPWEIDVLDLSGNPLECDCNLEWINHLPEVIDNIDSLICHGPAELKDEPVVMMSVINRDCAALQT</sequence>
<dbReference type="Gene3D" id="3.80.10.10">
    <property type="entry name" value="Ribonuclease Inhibitor"/>
    <property type="match status" value="3"/>
</dbReference>
<evidence type="ECO:0008006" key="7">
    <source>
        <dbReference type="Google" id="ProtNLM"/>
    </source>
</evidence>
<dbReference type="Pfam" id="PF13855">
    <property type="entry name" value="LRR_8"/>
    <property type="match status" value="1"/>
</dbReference>
<gene>
    <name evidence="5" type="ORF">TCAL_02420</name>
</gene>
<evidence type="ECO:0000313" key="6">
    <source>
        <dbReference type="Proteomes" id="UP000318571"/>
    </source>
</evidence>
<evidence type="ECO:0000313" key="5">
    <source>
        <dbReference type="EMBL" id="TRY70992.1"/>
    </source>
</evidence>
<accession>A0A553P052</accession>
<feature type="signal peptide" evidence="4">
    <location>
        <begin position="1"/>
        <end position="17"/>
    </location>
</feature>
<keyword evidence="6" id="KW-1185">Reference proteome</keyword>
<keyword evidence="1" id="KW-0433">Leucine-rich repeat</keyword>
<dbReference type="PANTHER" id="PTHR24369:SF210">
    <property type="entry name" value="CHAOPTIN-RELATED"/>
    <property type="match status" value="1"/>
</dbReference>